<dbReference type="GO" id="GO:0004823">
    <property type="term" value="F:leucine-tRNA ligase activity"/>
    <property type="evidence" value="ECO:0007669"/>
    <property type="project" value="UniProtKB-EC"/>
</dbReference>
<dbReference type="Proteomes" id="UP000000758">
    <property type="component" value="Chromosome"/>
</dbReference>
<keyword evidence="5" id="KW-0067">ATP-binding</keyword>
<sequence>MIDWAGVEKRWRERWEKEKHFETNPGEKPKKFITVAYPYPNSPQHIGHGRTYTLADVHARYHRMKGYNVLFPMAFHYTGTPILGMADRVKDGDLVLMDGLRRLYGVPEDEIRGFVEPEKIARYFHGEIKSGMIEMGYSIDWRREFTTIDPAYKSFIEWQLGRLREEGLIIQGSHPVGWCPRDQNPVSQHDTLGDVEPGFTEYTLVKFAFGEYVIPVATLRPETIFGVTNLWANPTVTYKQADIDGEKWIVSEECVHKLEFLGREITIEGEVPGSELAGGSATPPHGGAPVPILAAEFARPQTGTGLVMSVPAHAPFDWRALEDLRESGGCCSICDTARTHHIDRGARRDTRDGGVQEIWRLGPGRPQARRGHG</sequence>
<evidence type="ECO:0000256" key="3">
    <source>
        <dbReference type="ARBA" id="ARBA00022598"/>
    </source>
</evidence>
<reference evidence="11 12" key="1">
    <citation type="journal article" date="2006" name="Proc. Natl. Acad. Sci. U.S.A.">
        <title>Genomic analysis of the uncultivated marine crenarchaeote Cenarchaeum symbiosum.</title>
        <authorList>
            <person name="Hallam S.J."/>
            <person name="Konstantinidis K.T."/>
            <person name="Putnam N."/>
            <person name="Schleper C."/>
            <person name="Watanabe Y."/>
            <person name="Sugahara J."/>
            <person name="Preston C."/>
            <person name="de la Torre J."/>
            <person name="Richardson P.M."/>
            <person name="DeLong E.F."/>
        </authorList>
    </citation>
    <scope>NUCLEOTIDE SEQUENCE [LARGE SCALE GENOMIC DNA]</scope>
    <source>
        <strain evidence="12">A</strain>
    </source>
</reference>
<accession>A0RX11</accession>
<proteinExistence type="inferred from homology"/>
<dbReference type="InterPro" id="IPR004493">
    <property type="entry name" value="Leu-tRNA-synth_Ia_arc/euk"/>
</dbReference>
<dbReference type="GO" id="GO:0006429">
    <property type="term" value="P:leucyl-tRNA aminoacylation"/>
    <property type="evidence" value="ECO:0007669"/>
    <property type="project" value="InterPro"/>
</dbReference>
<dbReference type="AlphaFoldDB" id="A0RX11"/>
<keyword evidence="7" id="KW-0030">Aminoacyl-tRNA synthetase</keyword>
<dbReference type="PANTHER" id="PTHR45794">
    <property type="entry name" value="LEUCYL-TRNA SYNTHETASE"/>
    <property type="match status" value="1"/>
</dbReference>
<evidence type="ECO:0000256" key="5">
    <source>
        <dbReference type="ARBA" id="ARBA00022840"/>
    </source>
</evidence>
<comment type="similarity">
    <text evidence="1">Belongs to the class-I aminoacyl-tRNA synthetase family.</text>
</comment>
<evidence type="ECO:0000256" key="7">
    <source>
        <dbReference type="ARBA" id="ARBA00023146"/>
    </source>
</evidence>
<evidence type="ECO:0000256" key="8">
    <source>
        <dbReference type="ARBA" id="ARBA00030520"/>
    </source>
</evidence>
<feature type="domain" description="Aminoacyl-tRNA synthetase class Ia" evidence="10">
    <location>
        <begin position="11"/>
        <end position="190"/>
    </location>
</feature>
<dbReference type="EnsemblBacteria" id="ABK77878">
    <property type="protein sequence ID" value="ABK77878"/>
    <property type="gene ID" value="CENSYa_1255"/>
</dbReference>
<dbReference type="PANTHER" id="PTHR45794:SF1">
    <property type="entry name" value="LEUCINE--TRNA LIGASE, CYTOPLASMIC"/>
    <property type="match status" value="1"/>
</dbReference>
<dbReference type="EC" id="6.1.1.4" evidence="2"/>
<gene>
    <name evidence="11" type="ordered locus">CENSYa_1255</name>
</gene>
<evidence type="ECO:0000256" key="4">
    <source>
        <dbReference type="ARBA" id="ARBA00022741"/>
    </source>
</evidence>
<dbReference type="Gene3D" id="3.40.50.620">
    <property type="entry name" value="HUPs"/>
    <property type="match status" value="1"/>
</dbReference>
<dbReference type="Pfam" id="PF00133">
    <property type="entry name" value="tRNA-synt_1"/>
    <property type="match status" value="1"/>
</dbReference>
<feature type="region of interest" description="Disordered" evidence="9">
    <location>
        <begin position="345"/>
        <end position="373"/>
    </location>
</feature>
<evidence type="ECO:0000256" key="6">
    <source>
        <dbReference type="ARBA" id="ARBA00022917"/>
    </source>
</evidence>
<dbReference type="PATRIC" id="fig|414004.10.peg.1142"/>
<dbReference type="Gene3D" id="3.90.740.10">
    <property type="entry name" value="Valyl/Leucyl/Isoleucyl-tRNA synthetase, editing domain"/>
    <property type="match status" value="1"/>
</dbReference>
<keyword evidence="6" id="KW-0648">Protein biosynthesis</keyword>
<dbReference type="SUPFAM" id="SSF50677">
    <property type="entry name" value="ValRS/IleRS/LeuRS editing domain"/>
    <property type="match status" value="1"/>
</dbReference>
<evidence type="ECO:0000256" key="9">
    <source>
        <dbReference type="SAM" id="MobiDB-lite"/>
    </source>
</evidence>
<feature type="compositionally biased region" description="Basic and acidic residues" evidence="9">
    <location>
        <begin position="345"/>
        <end position="354"/>
    </location>
</feature>
<dbReference type="InterPro" id="IPR014729">
    <property type="entry name" value="Rossmann-like_a/b/a_fold"/>
</dbReference>
<dbReference type="GO" id="GO:0002161">
    <property type="term" value="F:aminoacyl-tRNA deacylase activity"/>
    <property type="evidence" value="ECO:0007669"/>
    <property type="project" value="InterPro"/>
</dbReference>
<dbReference type="InterPro" id="IPR009008">
    <property type="entry name" value="Val/Leu/Ile-tRNA-synth_edit"/>
</dbReference>
<evidence type="ECO:0000259" key="10">
    <source>
        <dbReference type="Pfam" id="PF00133"/>
    </source>
</evidence>
<dbReference type="SUPFAM" id="SSF52374">
    <property type="entry name" value="Nucleotidylyl transferase"/>
    <property type="match status" value="1"/>
</dbReference>
<evidence type="ECO:0000313" key="12">
    <source>
        <dbReference type="Proteomes" id="UP000000758"/>
    </source>
</evidence>
<organism evidence="11 12">
    <name type="scientific">Cenarchaeum symbiosum (strain A)</name>
    <dbReference type="NCBI Taxonomy" id="414004"/>
    <lineage>
        <taxon>Archaea</taxon>
        <taxon>Nitrososphaerota</taxon>
        <taxon>Candidatus Cenarchaeales</taxon>
        <taxon>Candidatus Cenarchaeaceae</taxon>
        <taxon>Candidatus Cenarchaeum</taxon>
    </lineage>
</organism>
<dbReference type="STRING" id="414004.CENSYa_1255"/>
<evidence type="ECO:0000313" key="11">
    <source>
        <dbReference type="EMBL" id="ABK77878.1"/>
    </source>
</evidence>
<keyword evidence="3 11" id="KW-0436">Ligase</keyword>
<dbReference type="HOGENOM" id="CLU_741027_0_0_2"/>
<protein>
    <recommendedName>
        <fullName evidence="2">leucine--tRNA ligase</fullName>
        <ecNumber evidence="2">6.1.1.4</ecNumber>
    </recommendedName>
    <alternativeName>
        <fullName evidence="8">Leucyl-tRNA synthetase</fullName>
    </alternativeName>
</protein>
<name>A0RX11_CENSY</name>
<dbReference type="GO" id="GO:0005524">
    <property type="term" value="F:ATP binding"/>
    <property type="evidence" value="ECO:0007669"/>
    <property type="project" value="UniProtKB-KW"/>
</dbReference>
<dbReference type="KEGG" id="csy:CENSYa_1255"/>
<keyword evidence="12" id="KW-1185">Reference proteome</keyword>
<keyword evidence="4" id="KW-0547">Nucleotide-binding</keyword>
<dbReference type="EMBL" id="DP000238">
    <property type="protein sequence ID" value="ABK77878.1"/>
    <property type="molecule type" value="Genomic_DNA"/>
</dbReference>
<dbReference type="InterPro" id="IPR002300">
    <property type="entry name" value="aa-tRNA-synth_Ia"/>
</dbReference>
<evidence type="ECO:0000256" key="1">
    <source>
        <dbReference type="ARBA" id="ARBA00005594"/>
    </source>
</evidence>
<evidence type="ECO:0000256" key="2">
    <source>
        <dbReference type="ARBA" id="ARBA00013164"/>
    </source>
</evidence>